<name>A0A699RGI7_TANCI</name>
<comment type="caution">
    <text evidence="1">The sequence shown here is derived from an EMBL/GenBank/DDBJ whole genome shotgun (WGS) entry which is preliminary data.</text>
</comment>
<accession>A0A699RGI7</accession>
<gene>
    <name evidence="1" type="ORF">Tci_856147</name>
</gene>
<sequence length="42" mass="4662">SKGRQPLAESKGRISSLAKEDALSSYHFEGCVRSEYTQSRMA</sequence>
<reference evidence="1" key="1">
    <citation type="journal article" date="2019" name="Sci. Rep.">
        <title>Draft genome of Tanacetum cinerariifolium, the natural source of mosquito coil.</title>
        <authorList>
            <person name="Yamashiro T."/>
            <person name="Shiraishi A."/>
            <person name="Satake H."/>
            <person name="Nakayama K."/>
        </authorList>
    </citation>
    <scope>NUCLEOTIDE SEQUENCE</scope>
</reference>
<dbReference type="EMBL" id="BKCJ011093313">
    <property type="protein sequence ID" value="GFC84177.1"/>
    <property type="molecule type" value="Genomic_DNA"/>
</dbReference>
<protein>
    <submittedName>
        <fullName evidence="1">Uncharacterized protein</fullName>
    </submittedName>
</protein>
<dbReference type="AlphaFoldDB" id="A0A699RGI7"/>
<proteinExistence type="predicted"/>
<feature type="non-terminal residue" evidence="1">
    <location>
        <position position="1"/>
    </location>
</feature>
<organism evidence="1">
    <name type="scientific">Tanacetum cinerariifolium</name>
    <name type="common">Dalmatian daisy</name>
    <name type="synonym">Chrysanthemum cinerariifolium</name>
    <dbReference type="NCBI Taxonomy" id="118510"/>
    <lineage>
        <taxon>Eukaryota</taxon>
        <taxon>Viridiplantae</taxon>
        <taxon>Streptophyta</taxon>
        <taxon>Embryophyta</taxon>
        <taxon>Tracheophyta</taxon>
        <taxon>Spermatophyta</taxon>
        <taxon>Magnoliopsida</taxon>
        <taxon>eudicotyledons</taxon>
        <taxon>Gunneridae</taxon>
        <taxon>Pentapetalae</taxon>
        <taxon>asterids</taxon>
        <taxon>campanulids</taxon>
        <taxon>Asterales</taxon>
        <taxon>Asteraceae</taxon>
        <taxon>Asteroideae</taxon>
        <taxon>Anthemideae</taxon>
        <taxon>Anthemidinae</taxon>
        <taxon>Tanacetum</taxon>
    </lineage>
</organism>
<evidence type="ECO:0000313" key="1">
    <source>
        <dbReference type="EMBL" id="GFC84177.1"/>
    </source>
</evidence>